<dbReference type="STRING" id="436010.A0A166MZ23"/>
<evidence type="ECO:0000259" key="5">
    <source>
        <dbReference type="PROSITE" id="PS50865"/>
    </source>
</evidence>
<evidence type="ECO:0000313" key="6">
    <source>
        <dbReference type="EMBL" id="KZP24477.1"/>
    </source>
</evidence>
<keyword evidence="3" id="KW-0862">Zinc</keyword>
<accession>A0A166MZ23</accession>
<evidence type="ECO:0000256" key="4">
    <source>
        <dbReference type="PROSITE-ProRule" id="PRU00134"/>
    </source>
</evidence>
<reference evidence="6 7" key="1">
    <citation type="journal article" date="2016" name="Mol. Biol. Evol.">
        <title>Comparative Genomics of Early-Diverging Mushroom-Forming Fungi Provides Insights into the Origins of Lignocellulose Decay Capabilities.</title>
        <authorList>
            <person name="Nagy L.G."/>
            <person name="Riley R."/>
            <person name="Tritt A."/>
            <person name="Adam C."/>
            <person name="Daum C."/>
            <person name="Floudas D."/>
            <person name="Sun H."/>
            <person name="Yadav J.S."/>
            <person name="Pangilinan J."/>
            <person name="Larsson K.H."/>
            <person name="Matsuura K."/>
            <person name="Barry K."/>
            <person name="Labutti K."/>
            <person name="Kuo R."/>
            <person name="Ohm R.A."/>
            <person name="Bhattacharya S.S."/>
            <person name="Shirouzu T."/>
            <person name="Yoshinaga Y."/>
            <person name="Martin F.M."/>
            <person name="Grigoriev I.V."/>
            <person name="Hibbett D.S."/>
        </authorList>
    </citation>
    <scope>NUCLEOTIDE SEQUENCE [LARGE SCALE GENOMIC DNA]</scope>
    <source>
        <strain evidence="6 7">CBS 109695</strain>
    </source>
</reference>
<dbReference type="InterPro" id="IPR002893">
    <property type="entry name" value="Znf_MYND"/>
</dbReference>
<dbReference type="Gene3D" id="6.10.140.2220">
    <property type="match status" value="1"/>
</dbReference>
<organism evidence="6 7">
    <name type="scientific">Athelia psychrophila</name>
    <dbReference type="NCBI Taxonomy" id="1759441"/>
    <lineage>
        <taxon>Eukaryota</taxon>
        <taxon>Fungi</taxon>
        <taxon>Dikarya</taxon>
        <taxon>Basidiomycota</taxon>
        <taxon>Agaricomycotina</taxon>
        <taxon>Agaricomycetes</taxon>
        <taxon>Agaricomycetidae</taxon>
        <taxon>Atheliales</taxon>
        <taxon>Atheliaceae</taxon>
        <taxon>Athelia</taxon>
    </lineage>
</organism>
<dbReference type="AlphaFoldDB" id="A0A166MZ23"/>
<dbReference type="PROSITE" id="PS50865">
    <property type="entry name" value="ZF_MYND_2"/>
    <property type="match status" value="1"/>
</dbReference>
<evidence type="ECO:0000313" key="7">
    <source>
        <dbReference type="Proteomes" id="UP000076532"/>
    </source>
</evidence>
<keyword evidence="7" id="KW-1185">Reference proteome</keyword>
<evidence type="ECO:0000256" key="2">
    <source>
        <dbReference type="ARBA" id="ARBA00022771"/>
    </source>
</evidence>
<dbReference type="SUPFAM" id="SSF144232">
    <property type="entry name" value="HIT/MYND zinc finger-like"/>
    <property type="match status" value="1"/>
</dbReference>
<evidence type="ECO:0000256" key="1">
    <source>
        <dbReference type="ARBA" id="ARBA00022723"/>
    </source>
</evidence>
<name>A0A166MZ23_9AGAM</name>
<proteinExistence type="predicted"/>
<keyword evidence="2 4" id="KW-0863">Zinc-finger</keyword>
<dbReference type="Proteomes" id="UP000076532">
    <property type="component" value="Unassembled WGS sequence"/>
</dbReference>
<gene>
    <name evidence="6" type="ORF">FIBSPDRAFT_1042235</name>
</gene>
<dbReference type="OrthoDB" id="432970at2759"/>
<protein>
    <recommendedName>
        <fullName evidence="5">MYND-type domain-containing protein</fullName>
    </recommendedName>
</protein>
<dbReference type="GO" id="GO:0008270">
    <property type="term" value="F:zinc ion binding"/>
    <property type="evidence" value="ECO:0007669"/>
    <property type="project" value="UniProtKB-KW"/>
</dbReference>
<dbReference type="Pfam" id="PF01753">
    <property type="entry name" value="zf-MYND"/>
    <property type="match status" value="1"/>
</dbReference>
<dbReference type="EMBL" id="KV417526">
    <property type="protein sequence ID" value="KZP24477.1"/>
    <property type="molecule type" value="Genomic_DNA"/>
</dbReference>
<sequence length="658" mass="74155">MPWTALQVESFPHVKLQQALLNRRTAHKANQLNTSQICQNAILGWQCIAPHTPPESDISSHNFPPDSILMLVINLLSQTEEISGLNDPAVVPHIKQLMDIWPTVWIWIRLFYAWVDLHKDALPKARLDKERHRYITTIQALLFFLGYNKEREAFLNELTTLVKETDGVLAMIATSWIEEAKDQHAFLGFPASGIHLITNDEIISEFEQRVLAKCNGSKSEMASLALHRIAHSLRRTRFKTLYYHLVIDMAYVHAMMGDPSTTLHHAFKTHPGYVALFVDVMLCLLSAPHLAHMPVYFGLVTSAMNLMVMNIDNFPSYAEFRELLDHTRFWEVITRGALAARSAHDTWPILSRIGQDYAGISAFIGNQATPATTSLLDLRSQIIPFVAVYKAFKKSSPTIFCCGNRECDFNDKEGTLHRCSGCKLVLYCSNNCQKQDWRGVHKDFCNAMSRQIQALFPMSSPDLRWLAHLIKNNFLQMPLPSSTGEDCFYTINYCSLEQPEGRLIDIVDEGLLQPIPHGSDNAWRDISRSRKSGHDGIQPTQTVLIQVLLPQGKDARACATALLTYPERSVIPPNDAANKYKIDGMENFLRKDLASPRFLDTDPARVFGVACFLHLMKRPSKLAATATSAVDIEELRADARCRSSSPSRVTPGLWNGDS</sequence>
<feature type="non-terminal residue" evidence="6">
    <location>
        <position position="1"/>
    </location>
</feature>
<evidence type="ECO:0000256" key="3">
    <source>
        <dbReference type="ARBA" id="ARBA00022833"/>
    </source>
</evidence>
<keyword evidence="1" id="KW-0479">Metal-binding</keyword>
<feature type="domain" description="MYND-type" evidence="5">
    <location>
        <begin position="407"/>
        <end position="445"/>
    </location>
</feature>